<feature type="compositionally biased region" description="Basic and acidic residues" evidence="1">
    <location>
        <begin position="363"/>
        <end position="376"/>
    </location>
</feature>
<evidence type="ECO:0000256" key="1">
    <source>
        <dbReference type="SAM" id="MobiDB-lite"/>
    </source>
</evidence>
<dbReference type="AlphaFoldDB" id="A0AA36J1Q3"/>
<comment type="caution">
    <text evidence="2">The sequence shown here is derived from an EMBL/GenBank/DDBJ whole genome shotgun (WGS) entry which is preliminary data.</text>
</comment>
<evidence type="ECO:0000313" key="3">
    <source>
        <dbReference type="Proteomes" id="UP001178507"/>
    </source>
</evidence>
<feature type="compositionally biased region" description="Basic and acidic residues" evidence="1">
    <location>
        <begin position="440"/>
        <end position="464"/>
    </location>
</feature>
<protein>
    <submittedName>
        <fullName evidence="2">Uncharacterized protein</fullName>
    </submittedName>
</protein>
<feature type="region of interest" description="Disordered" evidence="1">
    <location>
        <begin position="437"/>
        <end position="483"/>
    </location>
</feature>
<feature type="compositionally biased region" description="Basic and acidic residues" evidence="1">
    <location>
        <begin position="167"/>
        <end position="214"/>
    </location>
</feature>
<dbReference type="Proteomes" id="UP001178507">
    <property type="component" value="Unassembled WGS sequence"/>
</dbReference>
<sequence length="654" mass="73348">MAESSREAVEARLTELEAHGLMSEGQPDESALVYLRNCDPTIALEALEQWEQGSFHTRDNPSASLVSLLKRLNRQGHNLAVRGAVEPDQAAEEQVEELLSQYGDKIDDSAKKALHTLGPIQAASILMDIDQQGDGIRNPSAFIMSAVKRNSGQEGSSSSGRRSSSGAKREPRLEQGPYADHRSDDRHSSYSRRRDNDRGGYDRGDDRGYDRGSTYERGSAYDSGAKDRSSRYNGGAYGSYGSDRNSRYEDGHAGGSYSSGGKRSRYSDYDRGGSLEGQIESLLEGLDIDESARGHLASVPEESQVQLLEELSRDSQVIRNHSAFTIATVKKIKDGKYRPRNPRDSGGGRERESGYSHSRTRSSYHESRKEAEEEARWPSYSQSTWSSLDEKAQAMVNTLSQEAAAALLSELESKMATVNNPSAFVCSQARRYRRYGQENYEDRSSGNRYRAYERQRSRSPRREPGVNLTEPDDYEDADAEKPQDQVVKFVNENKLGLDDRAMKALCSVPAMQAVQVMRDLMDLLDEGKDVRKGSAYVLKACREIAQDAGWTPHEVNGSDGLDEEDDTEVPADWRSMPLRKWLKSVDGGKGFLMQYEEPLMANYDTLEQIMELYVTPPGDDGKIAIDQTFFDDLKVEKTGHKRLFEKWFNDQWDL</sequence>
<name>A0AA36J1Q3_9DINO</name>
<feature type="region of interest" description="Disordered" evidence="1">
    <location>
        <begin position="334"/>
        <end position="382"/>
    </location>
</feature>
<feature type="region of interest" description="Disordered" evidence="1">
    <location>
        <begin position="148"/>
        <end position="273"/>
    </location>
</feature>
<proteinExistence type="predicted"/>
<dbReference type="EMBL" id="CAUJNA010003285">
    <property type="protein sequence ID" value="CAJ1398005.1"/>
    <property type="molecule type" value="Genomic_DNA"/>
</dbReference>
<feature type="compositionally biased region" description="Basic and acidic residues" evidence="1">
    <location>
        <begin position="334"/>
        <end position="354"/>
    </location>
</feature>
<accession>A0AA36J1Q3</accession>
<keyword evidence="3" id="KW-1185">Reference proteome</keyword>
<gene>
    <name evidence="2" type="ORF">EVOR1521_LOCUS21902</name>
</gene>
<evidence type="ECO:0000313" key="2">
    <source>
        <dbReference type="EMBL" id="CAJ1398005.1"/>
    </source>
</evidence>
<reference evidence="2" key="1">
    <citation type="submission" date="2023-08" db="EMBL/GenBank/DDBJ databases">
        <authorList>
            <person name="Chen Y."/>
            <person name="Shah S."/>
            <person name="Dougan E. K."/>
            <person name="Thang M."/>
            <person name="Chan C."/>
        </authorList>
    </citation>
    <scope>NUCLEOTIDE SEQUENCE</scope>
</reference>
<organism evidence="2 3">
    <name type="scientific">Effrenium voratum</name>
    <dbReference type="NCBI Taxonomy" id="2562239"/>
    <lineage>
        <taxon>Eukaryota</taxon>
        <taxon>Sar</taxon>
        <taxon>Alveolata</taxon>
        <taxon>Dinophyceae</taxon>
        <taxon>Suessiales</taxon>
        <taxon>Symbiodiniaceae</taxon>
        <taxon>Effrenium</taxon>
    </lineage>
</organism>
<feature type="compositionally biased region" description="Low complexity" evidence="1">
    <location>
        <begin position="155"/>
        <end position="166"/>
    </location>
</feature>